<dbReference type="GO" id="GO:0000139">
    <property type="term" value="C:Golgi membrane"/>
    <property type="evidence" value="ECO:0007669"/>
    <property type="project" value="UniProtKB-SubCell"/>
</dbReference>
<dbReference type="OrthoDB" id="6355886at2759"/>
<dbReference type="AlphaFoldDB" id="A0A8S1HKM4"/>
<dbReference type="GO" id="GO:0016758">
    <property type="term" value="F:hexosyltransferase activity"/>
    <property type="evidence" value="ECO:0007669"/>
    <property type="project" value="InterPro"/>
</dbReference>
<evidence type="ECO:0000256" key="7">
    <source>
        <dbReference type="ARBA" id="ARBA00022989"/>
    </source>
</evidence>
<evidence type="ECO:0000256" key="8">
    <source>
        <dbReference type="ARBA" id="ARBA00023034"/>
    </source>
</evidence>
<protein>
    <recommendedName>
        <fullName evidence="10">Hexosyltransferase</fullName>
        <ecNumber evidence="10">2.4.1.-</ecNumber>
    </recommendedName>
</protein>
<name>A0A8S1HKM4_9PELO</name>
<keyword evidence="9" id="KW-0472">Membrane</keyword>
<evidence type="ECO:0000256" key="10">
    <source>
        <dbReference type="RuleBase" id="RU363063"/>
    </source>
</evidence>
<evidence type="ECO:0000313" key="11">
    <source>
        <dbReference type="EMBL" id="CAD6195866.1"/>
    </source>
</evidence>
<dbReference type="Proteomes" id="UP000835052">
    <property type="component" value="Unassembled WGS sequence"/>
</dbReference>
<dbReference type="EC" id="2.4.1.-" evidence="10"/>
<keyword evidence="6" id="KW-0735">Signal-anchor</keyword>
<keyword evidence="5" id="KW-0812">Transmembrane</keyword>
<evidence type="ECO:0000256" key="6">
    <source>
        <dbReference type="ARBA" id="ARBA00022968"/>
    </source>
</evidence>
<dbReference type="Pfam" id="PF01762">
    <property type="entry name" value="Galactosyl_T"/>
    <property type="match status" value="1"/>
</dbReference>
<evidence type="ECO:0000256" key="3">
    <source>
        <dbReference type="ARBA" id="ARBA00022676"/>
    </source>
</evidence>
<comment type="subcellular location">
    <subcellularLocation>
        <location evidence="1 10">Golgi apparatus membrane</location>
        <topology evidence="1 10">Single-pass type II membrane protein</topology>
    </subcellularLocation>
</comment>
<dbReference type="EMBL" id="CAJGYM010000062">
    <property type="protein sequence ID" value="CAD6195866.1"/>
    <property type="molecule type" value="Genomic_DNA"/>
</dbReference>
<keyword evidence="7" id="KW-1133">Transmembrane helix</keyword>
<keyword evidence="4" id="KW-0808">Transferase</keyword>
<evidence type="ECO:0000313" key="12">
    <source>
        <dbReference type="Proteomes" id="UP000835052"/>
    </source>
</evidence>
<comment type="similarity">
    <text evidence="2 10">Belongs to the glycosyltransferase 31 family.</text>
</comment>
<dbReference type="PANTHER" id="PTHR11214:SF314">
    <property type="entry name" value="HEXOSYLTRANSFERASE"/>
    <property type="match status" value="1"/>
</dbReference>
<evidence type="ECO:0000256" key="5">
    <source>
        <dbReference type="ARBA" id="ARBA00022692"/>
    </source>
</evidence>
<evidence type="ECO:0000256" key="2">
    <source>
        <dbReference type="ARBA" id="ARBA00008661"/>
    </source>
</evidence>
<organism evidence="11 12">
    <name type="scientific">Caenorhabditis auriculariae</name>
    <dbReference type="NCBI Taxonomy" id="2777116"/>
    <lineage>
        <taxon>Eukaryota</taxon>
        <taxon>Metazoa</taxon>
        <taxon>Ecdysozoa</taxon>
        <taxon>Nematoda</taxon>
        <taxon>Chromadorea</taxon>
        <taxon>Rhabditida</taxon>
        <taxon>Rhabditina</taxon>
        <taxon>Rhabditomorpha</taxon>
        <taxon>Rhabditoidea</taxon>
        <taxon>Rhabditidae</taxon>
        <taxon>Peloderinae</taxon>
        <taxon>Caenorhabditis</taxon>
    </lineage>
</organism>
<evidence type="ECO:0000256" key="1">
    <source>
        <dbReference type="ARBA" id="ARBA00004323"/>
    </source>
</evidence>
<proteinExistence type="inferred from homology"/>
<reference evidence="11" key="1">
    <citation type="submission" date="2020-10" db="EMBL/GenBank/DDBJ databases">
        <authorList>
            <person name="Kikuchi T."/>
        </authorList>
    </citation>
    <scope>NUCLEOTIDE SEQUENCE</scope>
    <source>
        <strain evidence="11">NKZ352</strain>
    </source>
</reference>
<dbReference type="InterPro" id="IPR002659">
    <property type="entry name" value="Glyco_trans_31"/>
</dbReference>
<keyword evidence="8 10" id="KW-0333">Golgi apparatus</keyword>
<sequence length="285" mass="33097">MTISRKTILLLSITIALWIFYTFHLLHSKKALAEEEKATRKEVVFKNVHKTYRLLISPNDSQCSRNPKVLVVVLSTADSYDMRQAIRKTYGNPKISKSVAEGKAVINFIMSQPKSHGLMRNLSRENSTYNDIIVTDLPEDYNLLHLKVYALLDFYRENCLQADFVLKIDHDVALDVDRMLYFIDKDAKTNSMSISGIVWHESMARRDPTDKWYITKEEWAGFYYPPYCDGPFYLIGRSAAQRLLIHAKTTHAFRFEDVLFTGIIAQKAKVHRNHWMRHLVHAVVV</sequence>
<evidence type="ECO:0000256" key="9">
    <source>
        <dbReference type="ARBA" id="ARBA00023136"/>
    </source>
</evidence>
<gene>
    <name evidence="11" type="ORF">CAUJ_LOCUS11784</name>
</gene>
<accession>A0A8S1HKM4</accession>
<dbReference type="PANTHER" id="PTHR11214">
    <property type="entry name" value="BETA-1,3-N-ACETYLGLUCOSAMINYLTRANSFERASE"/>
    <property type="match status" value="1"/>
</dbReference>
<keyword evidence="3 10" id="KW-0328">Glycosyltransferase</keyword>
<comment type="caution">
    <text evidence="11">The sequence shown here is derived from an EMBL/GenBank/DDBJ whole genome shotgun (WGS) entry which is preliminary data.</text>
</comment>
<dbReference type="GO" id="GO:0006493">
    <property type="term" value="P:protein O-linked glycosylation"/>
    <property type="evidence" value="ECO:0007669"/>
    <property type="project" value="TreeGrafter"/>
</dbReference>
<evidence type="ECO:0000256" key="4">
    <source>
        <dbReference type="ARBA" id="ARBA00022679"/>
    </source>
</evidence>
<dbReference type="Gene3D" id="3.90.550.50">
    <property type="match status" value="1"/>
</dbReference>
<keyword evidence="12" id="KW-1185">Reference proteome</keyword>